<proteinExistence type="predicted"/>
<dbReference type="AlphaFoldDB" id="A0A9X5AM66"/>
<accession>A0A9X5AM66</accession>
<protein>
    <submittedName>
        <fullName evidence="1">Uncharacterized protein</fullName>
    </submittedName>
</protein>
<evidence type="ECO:0000313" key="1">
    <source>
        <dbReference type="EMBL" id="MTE03579.1"/>
    </source>
</evidence>
<dbReference type="EMBL" id="WKKC01000021">
    <property type="protein sequence ID" value="MTE03579.1"/>
    <property type="molecule type" value="Genomic_DNA"/>
</dbReference>
<comment type="caution">
    <text evidence="1">The sequence shown here is derived from an EMBL/GenBank/DDBJ whole genome shotgun (WGS) entry which is preliminary data.</text>
</comment>
<evidence type="ECO:0000313" key="2">
    <source>
        <dbReference type="Proteomes" id="UP000488295"/>
    </source>
</evidence>
<organism evidence="1 2">
    <name type="scientific">Lactobacillus johnsonii</name>
    <dbReference type="NCBI Taxonomy" id="33959"/>
    <lineage>
        <taxon>Bacteria</taxon>
        <taxon>Bacillati</taxon>
        <taxon>Bacillota</taxon>
        <taxon>Bacilli</taxon>
        <taxon>Lactobacillales</taxon>
        <taxon>Lactobacillaceae</taxon>
        <taxon>Lactobacillus</taxon>
    </lineage>
</organism>
<name>A0A9X5AM66_LACJH</name>
<dbReference type="Proteomes" id="UP000488295">
    <property type="component" value="Unassembled WGS sequence"/>
</dbReference>
<sequence length="73" mass="8464">MKKIIISQHGNWFTFSPTGHQFYNRGDEIKINGLNNLIHKLKEENLLVDRNDGYNTNGKFYEAAIINNLISKI</sequence>
<reference evidence="1 2" key="1">
    <citation type="submission" date="2019-11" db="EMBL/GenBank/DDBJ databases">
        <title>Gastrointestinal microbiota of Peromyscus leucopus.</title>
        <authorList>
            <person name="Milovic A."/>
            <person name="Bassam K."/>
            <person name="Barbour A.G."/>
        </authorList>
    </citation>
    <scope>NUCLEOTIDE SEQUENCE [LARGE SCALE GENOMIC DNA]</scope>
    <source>
        <strain evidence="1 2">LL8</strain>
    </source>
</reference>
<gene>
    <name evidence="1" type="ORF">GJU95_07335</name>
</gene>
<dbReference type="RefSeq" id="WP_155692755.1">
    <property type="nucleotide sequence ID" value="NZ_WKKC01000021.1"/>
</dbReference>